<name>A0A0K2T9Y1_LEPSM</name>
<protein>
    <submittedName>
        <fullName evidence="1">Uncharacterized protein</fullName>
    </submittedName>
</protein>
<evidence type="ECO:0000313" key="1">
    <source>
        <dbReference type="EMBL" id="CDW22879.1"/>
    </source>
</evidence>
<proteinExistence type="predicted"/>
<sequence>MIPEYTFNNPFRKPFNKHGTILGTRVIYEALGFRVDEDNLSSIIGLRIHGFDAGIMFKIIKRNPVL</sequence>
<reference evidence="1" key="1">
    <citation type="submission" date="2014-05" db="EMBL/GenBank/DDBJ databases">
        <authorList>
            <person name="Chronopoulou M."/>
        </authorList>
    </citation>
    <scope>NUCLEOTIDE SEQUENCE</scope>
    <source>
        <tissue evidence="1">Whole organism</tissue>
    </source>
</reference>
<dbReference type="EMBL" id="HACA01005518">
    <property type="protein sequence ID" value="CDW22879.1"/>
    <property type="molecule type" value="Transcribed_RNA"/>
</dbReference>
<organism evidence="1">
    <name type="scientific">Lepeophtheirus salmonis</name>
    <name type="common">Salmon louse</name>
    <name type="synonym">Caligus salmonis</name>
    <dbReference type="NCBI Taxonomy" id="72036"/>
    <lineage>
        <taxon>Eukaryota</taxon>
        <taxon>Metazoa</taxon>
        <taxon>Ecdysozoa</taxon>
        <taxon>Arthropoda</taxon>
        <taxon>Crustacea</taxon>
        <taxon>Multicrustacea</taxon>
        <taxon>Hexanauplia</taxon>
        <taxon>Copepoda</taxon>
        <taxon>Siphonostomatoida</taxon>
        <taxon>Caligidae</taxon>
        <taxon>Lepeophtheirus</taxon>
    </lineage>
</organism>
<dbReference type="AlphaFoldDB" id="A0A0K2T9Y1"/>
<accession>A0A0K2T9Y1</accession>